<protein>
    <submittedName>
        <fullName evidence="1">Uncharacterized protein</fullName>
    </submittedName>
</protein>
<dbReference type="EMBL" id="CP097289">
    <property type="protein sequence ID" value="UQT54398.1"/>
    <property type="molecule type" value="Genomic_DNA"/>
</dbReference>
<sequence>MTWHFERDHLALDLIASLPHDAQFAFFNLIPRLEADPDTATQPHGLDIDGPVRMREAVLPGAVTVLLISDQAGRINLVAVLDPPAGD</sequence>
<accession>A0ABY4PKU0</accession>
<keyword evidence="2" id="KW-1185">Reference proteome</keyword>
<dbReference type="RefSeq" id="WP_249585894.1">
    <property type="nucleotide sequence ID" value="NZ_BAAAQL010000002.1"/>
</dbReference>
<name>A0ABY4PKU0_9ACTN</name>
<organism evidence="1 2">
    <name type="scientific">Streptomyces durmitorensis</name>
    <dbReference type="NCBI Taxonomy" id="319947"/>
    <lineage>
        <taxon>Bacteria</taxon>
        <taxon>Bacillati</taxon>
        <taxon>Actinomycetota</taxon>
        <taxon>Actinomycetes</taxon>
        <taxon>Kitasatosporales</taxon>
        <taxon>Streptomycetaceae</taxon>
        <taxon>Streptomyces</taxon>
    </lineage>
</organism>
<proteinExistence type="predicted"/>
<evidence type="ECO:0000313" key="2">
    <source>
        <dbReference type="Proteomes" id="UP000829992"/>
    </source>
</evidence>
<dbReference type="Proteomes" id="UP000829992">
    <property type="component" value="Chromosome"/>
</dbReference>
<reference evidence="1 2" key="1">
    <citation type="submission" date="2022-05" db="EMBL/GenBank/DDBJ databases">
        <authorList>
            <person name="Zhou X."/>
            <person name="Li K."/>
            <person name="Man Y."/>
        </authorList>
    </citation>
    <scope>NUCLEOTIDE SEQUENCE [LARGE SCALE GENOMIC DNA]</scope>
    <source>
        <strain evidence="1 2">MS405</strain>
    </source>
</reference>
<gene>
    <name evidence="1" type="ORF">M4V62_04450</name>
</gene>
<evidence type="ECO:0000313" key="1">
    <source>
        <dbReference type="EMBL" id="UQT54398.1"/>
    </source>
</evidence>